<evidence type="ECO:0000313" key="15">
    <source>
        <dbReference type="Proteomes" id="UP000182998"/>
    </source>
</evidence>
<dbReference type="InterPro" id="IPR014721">
    <property type="entry name" value="Ribsml_uS5_D2-typ_fold_subgr"/>
</dbReference>
<dbReference type="GO" id="GO:0005524">
    <property type="term" value="F:ATP binding"/>
    <property type="evidence" value="ECO:0007669"/>
    <property type="project" value="UniProtKB-KW"/>
</dbReference>
<dbReference type="Proteomes" id="UP000032414">
    <property type="component" value="Chromosome I"/>
</dbReference>
<keyword evidence="6" id="KW-0067">ATP-binding</keyword>
<name>A0A098GKF2_LEGMI</name>
<dbReference type="GO" id="GO:0005829">
    <property type="term" value="C:cytosol"/>
    <property type="evidence" value="ECO:0007669"/>
    <property type="project" value="TreeGrafter"/>
</dbReference>
<dbReference type="GO" id="GO:0019287">
    <property type="term" value="P:isopentenyl diphosphate biosynthetic process, mevalonate pathway"/>
    <property type="evidence" value="ECO:0007669"/>
    <property type="project" value="UniProtKB-UniPathway"/>
</dbReference>
<dbReference type="GO" id="GO:0004496">
    <property type="term" value="F:mevalonate kinase activity"/>
    <property type="evidence" value="ECO:0007669"/>
    <property type="project" value="UniProtKB-EC"/>
</dbReference>
<evidence type="ECO:0000259" key="11">
    <source>
        <dbReference type="Pfam" id="PF08544"/>
    </source>
</evidence>
<dbReference type="PANTHER" id="PTHR43290:SF2">
    <property type="entry name" value="MEVALONATE KINASE"/>
    <property type="match status" value="1"/>
</dbReference>
<reference evidence="14" key="1">
    <citation type="submission" date="2014-09" db="EMBL/GenBank/DDBJ databases">
        <authorList>
            <person name="Gomez-Valero L."/>
        </authorList>
    </citation>
    <scope>NUCLEOTIDE SEQUENCE [LARGE SCALE GENOMIC DNA]</scope>
    <source>
        <strain evidence="14">ATCC33218</strain>
    </source>
</reference>
<evidence type="ECO:0000256" key="3">
    <source>
        <dbReference type="ARBA" id="ARBA00022679"/>
    </source>
</evidence>
<dbReference type="InterPro" id="IPR006204">
    <property type="entry name" value="GHMP_kinase_N_dom"/>
</dbReference>
<evidence type="ECO:0000256" key="8">
    <source>
        <dbReference type="ARBA" id="ARBA00023098"/>
    </source>
</evidence>
<dbReference type="Gene3D" id="3.30.70.890">
    <property type="entry name" value="GHMP kinase, C-terminal domain"/>
    <property type="match status" value="1"/>
</dbReference>
<keyword evidence="2" id="KW-0444">Lipid biosynthesis</keyword>
<keyword evidence="15" id="KW-1185">Reference proteome</keyword>
<organism evidence="12 14">
    <name type="scientific">Legionella micdadei</name>
    <name type="common">Tatlockia micdadei</name>
    <dbReference type="NCBI Taxonomy" id="451"/>
    <lineage>
        <taxon>Bacteria</taxon>
        <taxon>Pseudomonadati</taxon>
        <taxon>Pseudomonadota</taxon>
        <taxon>Gammaproteobacteria</taxon>
        <taxon>Legionellales</taxon>
        <taxon>Legionellaceae</taxon>
        <taxon>Legionella</taxon>
    </lineage>
</organism>
<dbReference type="InterPro" id="IPR006205">
    <property type="entry name" value="Mev_gal_kin"/>
</dbReference>
<keyword evidence="3 12" id="KW-0808">Transferase</keyword>
<evidence type="ECO:0000256" key="4">
    <source>
        <dbReference type="ARBA" id="ARBA00022741"/>
    </source>
</evidence>
<dbReference type="UniPathway" id="UPA00057">
    <property type="reaction ID" value="UER00098"/>
</dbReference>
<feature type="domain" description="GHMP kinase C-terminal" evidence="11">
    <location>
        <begin position="216"/>
        <end position="280"/>
    </location>
</feature>
<dbReference type="EMBL" id="FMVN01000018">
    <property type="protein sequence ID" value="SCY76958.1"/>
    <property type="molecule type" value="Genomic_DNA"/>
</dbReference>
<dbReference type="PATRIC" id="fig|451.8.peg.732"/>
<dbReference type="SUPFAM" id="SSF54211">
    <property type="entry name" value="Ribosomal protein S5 domain 2-like"/>
    <property type="match status" value="1"/>
</dbReference>
<reference evidence="13 15" key="3">
    <citation type="submission" date="2016-10" db="EMBL/GenBank/DDBJ databases">
        <authorList>
            <person name="Varghese N."/>
            <person name="Submissions S."/>
        </authorList>
    </citation>
    <scope>NUCLEOTIDE SEQUENCE [LARGE SCALE GENOMIC DNA]</scope>
    <source>
        <strain evidence="13 15">ATCC 33218</strain>
    </source>
</reference>
<keyword evidence="4" id="KW-0547">Nucleotide-binding</keyword>
<dbReference type="PRINTS" id="PR00959">
    <property type="entry name" value="MEVGALKINASE"/>
</dbReference>
<dbReference type="PANTHER" id="PTHR43290">
    <property type="entry name" value="MEVALONATE KINASE"/>
    <property type="match status" value="1"/>
</dbReference>
<dbReference type="Proteomes" id="UP000182998">
    <property type="component" value="Unassembled WGS sequence"/>
</dbReference>
<accession>A0A098GKF2</accession>
<sequence>MMSYDFETTTYGKWILAGEHAVLRQHGALVFPIKEKKLHLSYRNLGAELSADYEGSNGSDMHLLFWSVLEQGQQLLGKSLNSLSGHFHLYNDIPIGVGLGASAALCMAVARWFEAQNMLGDESVFSFAKNLEHLFHGKSSGLDIAGVAAETGIYFRHGQMTPIKPNWAPYWFLSSCGQIGITSHCINQVQQLWQADPLTAALIDQTMHESVIKAKSALEKNTPHSLEELADAMRQAASCFKKWGLISETLQQHMQTLLDLGALAVKPTGSGGGGYVISLWENQPSELPIEFITV</sequence>
<dbReference type="Gene3D" id="3.30.230.10">
    <property type="match status" value="1"/>
</dbReference>
<keyword evidence="1" id="KW-0963">Cytoplasm</keyword>
<evidence type="ECO:0000256" key="5">
    <source>
        <dbReference type="ARBA" id="ARBA00022777"/>
    </source>
</evidence>
<protein>
    <submittedName>
        <fullName evidence="12">Mevalonate kinase</fullName>
        <ecNumber evidence="12">2.7.1.36</ecNumber>
    </submittedName>
</protein>
<dbReference type="STRING" id="451.B6N58_02475"/>
<evidence type="ECO:0000259" key="10">
    <source>
        <dbReference type="Pfam" id="PF00288"/>
    </source>
</evidence>
<evidence type="ECO:0000313" key="12">
    <source>
        <dbReference type="EMBL" id="CEG62001.1"/>
    </source>
</evidence>
<evidence type="ECO:0000256" key="6">
    <source>
        <dbReference type="ARBA" id="ARBA00022840"/>
    </source>
</evidence>
<dbReference type="Pfam" id="PF08544">
    <property type="entry name" value="GHMP_kinases_C"/>
    <property type="match status" value="1"/>
</dbReference>
<dbReference type="EC" id="2.7.1.36" evidence="12"/>
<dbReference type="SUPFAM" id="SSF55060">
    <property type="entry name" value="GHMP Kinase, C-terminal domain"/>
    <property type="match status" value="1"/>
</dbReference>
<reference evidence="12" key="2">
    <citation type="submission" date="2014-09" db="EMBL/GenBank/DDBJ databases">
        <authorList>
            <person name="GOMEZ-VALERO Laura"/>
        </authorList>
    </citation>
    <scope>NUCLEOTIDE SEQUENCE</scope>
    <source>
        <strain evidence="12">ATCC33218</strain>
    </source>
</reference>
<keyword evidence="8" id="KW-0443">Lipid metabolism</keyword>
<gene>
    <name evidence="12" type="ORF">LMI_2749</name>
    <name evidence="13" type="ORF">SAMN02982997_02842</name>
</gene>
<evidence type="ECO:0000256" key="1">
    <source>
        <dbReference type="ARBA" id="ARBA00022490"/>
    </source>
</evidence>
<evidence type="ECO:0000313" key="14">
    <source>
        <dbReference type="Proteomes" id="UP000032414"/>
    </source>
</evidence>
<dbReference type="Pfam" id="PF00288">
    <property type="entry name" value="GHMP_kinases_N"/>
    <property type="match status" value="1"/>
</dbReference>
<dbReference type="InterPro" id="IPR013750">
    <property type="entry name" value="GHMP_kinase_C_dom"/>
</dbReference>
<evidence type="ECO:0000256" key="7">
    <source>
        <dbReference type="ARBA" id="ARBA00022842"/>
    </source>
</evidence>
<proteinExistence type="predicted"/>
<dbReference type="KEGG" id="tmc:LMI_2749"/>
<feature type="domain" description="GHMP kinase N-terminal" evidence="10">
    <location>
        <begin position="77"/>
        <end position="145"/>
    </location>
</feature>
<dbReference type="EMBL" id="LN614830">
    <property type="protein sequence ID" value="CEG62001.1"/>
    <property type="molecule type" value="Genomic_DNA"/>
</dbReference>
<keyword evidence="5 12" id="KW-0418">Kinase</keyword>
<evidence type="ECO:0000256" key="9">
    <source>
        <dbReference type="ARBA" id="ARBA00029438"/>
    </source>
</evidence>
<evidence type="ECO:0000313" key="13">
    <source>
        <dbReference type="EMBL" id="SCY76958.1"/>
    </source>
</evidence>
<keyword evidence="7" id="KW-0460">Magnesium</keyword>
<dbReference type="InterPro" id="IPR020568">
    <property type="entry name" value="Ribosomal_Su5_D2-typ_SF"/>
</dbReference>
<dbReference type="AlphaFoldDB" id="A0A098GKF2"/>
<dbReference type="InterPro" id="IPR036554">
    <property type="entry name" value="GHMP_kinase_C_sf"/>
</dbReference>
<evidence type="ECO:0000256" key="2">
    <source>
        <dbReference type="ARBA" id="ARBA00022516"/>
    </source>
</evidence>
<dbReference type="HOGENOM" id="CLU_017814_0_0_6"/>
<comment type="pathway">
    <text evidence="9">Isoprenoid biosynthesis; isopentenyl diphosphate biosynthesis via mevalonate pathway; isopentenyl diphosphate from (R)-mevalonate: step 1/3.</text>
</comment>